<feature type="transmembrane region" description="Helical" evidence="1">
    <location>
        <begin position="368"/>
        <end position="387"/>
    </location>
</feature>
<evidence type="ECO:0000313" key="4">
    <source>
        <dbReference type="Proteomes" id="UP000198639"/>
    </source>
</evidence>
<feature type="transmembrane region" description="Helical" evidence="1">
    <location>
        <begin position="407"/>
        <end position="425"/>
    </location>
</feature>
<dbReference type="PANTHER" id="PTHR12147">
    <property type="entry name" value="METALLOPEPTIDASE M28 FAMILY MEMBER"/>
    <property type="match status" value="1"/>
</dbReference>
<dbReference type="STRING" id="1164594.SAMN05216204_13616"/>
<dbReference type="GO" id="GO:0006508">
    <property type="term" value="P:proteolysis"/>
    <property type="evidence" value="ECO:0007669"/>
    <property type="project" value="InterPro"/>
</dbReference>
<feature type="transmembrane region" description="Helical" evidence="1">
    <location>
        <begin position="432"/>
        <end position="451"/>
    </location>
</feature>
<dbReference type="RefSeq" id="WP_229409128.1">
    <property type="nucleotide sequence ID" value="NZ_FOLD01000036.1"/>
</dbReference>
<dbReference type="Gene3D" id="3.40.630.10">
    <property type="entry name" value="Zn peptidases"/>
    <property type="match status" value="1"/>
</dbReference>
<feature type="transmembrane region" description="Helical" evidence="1">
    <location>
        <begin position="339"/>
        <end position="356"/>
    </location>
</feature>
<feature type="transmembrane region" description="Helical" evidence="1">
    <location>
        <begin position="481"/>
        <end position="502"/>
    </location>
</feature>
<feature type="transmembrane region" description="Helical" evidence="1">
    <location>
        <begin position="457"/>
        <end position="474"/>
    </location>
</feature>
<feature type="transmembrane region" description="Helical" evidence="1">
    <location>
        <begin position="514"/>
        <end position="535"/>
    </location>
</feature>
<evidence type="ECO:0000256" key="1">
    <source>
        <dbReference type="SAM" id="Phobius"/>
    </source>
</evidence>
<keyword evidence="1" id="KW-1133">Transmembrane helix</keyword>
<name>A0A1I1UXT4_9BURK</name>
<keyword evidence="1" id="KW-0472">Membrane</keyword>
<protein>
    <submittedName>
        <fullName evidence="3">Peptidase family M28</fullName>
    </submittedName>
</protein>
<evidence type="ECO:0000313" key="3">
    <source>
        <dbReference type="EMBL" id="SFD75494.1"/>
    </source>
</evidence>
<dbReference type="PANTHER" id="PTHR12147:SF26">
    <property type="entry name" value="PEPTIDASE M28 DOMAIN-CONTAINING PROTEIN"/>
    <property type="match status" value="1"/>
</dbReference>
<keyword evidence="1" id="KW-0812">Transmembrane</keyword>
<proteinExistence type="predicted"/>
<dbReference type="InterPro" id="IPR045175">
    <property type="entry name" value="M28_fam"/>
</dbReference>
<dbReference type="Pfam" id="PF04389">
    <property type="entry name" value="Peptidase_M28"/>
    <property type="match status" value="1"/>
</dbReference>
<dbReference type="GO" id="GO:0008235">
    <property type="term" value="F:metalloexopeptidase activity"/>
    <property type="evidence" value="ECO:0007669"/>
    <property type="project" value="InterPro"/>
</dbReference>
<dbReference type="AlphaFoldDB" id="A0A1I1UXT4"/>
<reference evidence="4" key="1">
    <citation type="submission" date="2016-10" db="EMBL/GenBank/DDBJ databases">
        <authorList>
            <person name="Varghese N."/>
            <person name="Submissions S."/>
        </authorList>
    </citation>
    <scope>NUCLEOTIDE SEQUENCE [LARGE SCALE GENOMIC DNA]</scope>
    <source>
        <strain evidence="4">CGMCC 1.12041</strain>
    </source>
</reference>
<feature type="domain" description="Peptidase M28" evidence="2">
    <location>
        <begin position="118"/>
        <end position="246"/>
    </location>
</feature>
<evidence type="ECO:0000259" key="2">
    <source>
        <dbReference type="Pfam" id="PF04389"/>
    </source>
</evidence>
<dbReference type="EMBL" id="FOLD01000036">
    <property type="protein sequence ID" value="SFD75494.1"/>
    <property type="molecule type" value="Genomic_DNA"/>
</dbReference>
<dbReference type="SUPFAM" id="SSF53187">
    <property type="entry name" value="Zn-dependent exopeptidases"/>
    <property type="match status" value="1"/>
</dbReference>
<sequence length="757" mass="79813">MLTAGIPTAPPRAPSLAAFAAGLAALTAVLALAWLALASPAPPAQAAAPALKHMLRHVAVLAAAPRPIATPANAQARDYILGQLRGMGLAPQVQKTTVQKSTIQYWGGTHVTLGVVHNIVARLPGSAPDRARRPALLLATHYDTGNATLGAARGAAQVAALLETARALRTGAPHANDIVLLFADGESVGALGAKGFAEQHPLATRVGLALKFDGAGSAGAQLLVDAAGADGAVLQGWTGATGSSLAARLYKLLPDTPRIGPLGTLDAPALLFVNSEQRFERAGTLDTPARLDPAMLAQLGAGMLQLARHFGDAPLARGAHAAHAWFHLPVLGLVQHPAILSWGLAALAGLLLVRAYRNALQEADTTVAPLVQGFFGMAVILLATRMVLWERREELGALARAAGAEPALAFAAAGACLFVGALYLLRWVAGAVAVFLGAMAWLGAALVLVLVISPDAAWLLAWPLAVSLAAFTLLQSPRAAFLRLPLLALALAVVLLLFLPALRDSWTALAPDGLYLPAAVIAVLLGCFASLLLLLPVGRPAGAALALVFAAQAALPVRATAPLPQELPALEPNRLVYFKDMNSWRSYWLLPPQPLDAWSKQLFPNLARPAIHVDVFGWHSPRQWYAIAPREDRIAFPEAFLLKNPALGKAGTRQVEFTLRSKNRAPHVELWAGGTKPLRSTVNGRVLTSKETRWSLSLYGMEDQLLRFTIDAKADELLAVVVEERIPSLPTHLLPPGAPNWMPGTGMTISSDVLRFY</sequence>
<dbReference type="Proteomes" id="UP000198639">
    <property type="component" value="Unassembled WGS sequence"/>
</dbReference>
<organism evidence="3 4">
    <name type="scientific">Massilia yuzhufengensis</name>
    <dbReference type="NCBI Taxonomy" id="1164594"/>
    <lineage>
        <taxon>Bacteria</taxon>
        <taxon>Pseudomonadati</taxon>
        <taxon>Pseudomonadota</taxon>
        <taxon>Betaproteobacteria</taxon>
        <taxon>Burkholderiales</taxon>
        <taxon>Oxalobacteraceae</taxon>
        <taxon>Telluria group</taxon>
        <taxon>Massilia</taxon>
    </lineage>
</organism>
<keyword evidence="4" id="KW-1185">Reference proteome</keyword>
<accession>A0A1I1UXT4</accession>
<dbReference type="InterPro" id="IPR007484">
    <property type="entry name" value="Peptidase_M28"/>
</dbReference>
<gene>
    <name evidence="3" type="ORF">SAMN05216204_13616</name>
</gene>